<dbReference type="AlphaFoldDB" id="A0A291LJ42"/>
<organism evidence="1">
    <name type="scientific">Ophiognomonia clavigignenti-juglandacearum</name>
    <dbReference type="NCBI Taxonomy" id="218668"/>
    <lineage>
        <taxon>Eukaryota</taxon>
        <taxon>Fungi</taxon>
        <taxon>Dikarya</taxon>
        <taxon>Ascomycota</taxon>
        <taxon>Pezizomycotina</taxon>
        <taxon>Sordariomycetes</taxon>
        <taxon>Sordariomycetidae</taxon>
        <taxon>Diaporthales</taxon>
        <taxon>Gnomoniaceae</taxon>
        <taxon>Ophiognomonia</taxon>
    </lineage>
</organism>
<geneLocation type="mitochondrion" evidence="1"/>
<protein>
    <submittedName>
        <fullName evidence="1">Uncharacterized protein</fullName>
    </submittedName>
</protein>
<keyword evidence="1" id="KW-0496">Mitochondrion</keyword>
<reference evidence="1" key="1">
    <citation type="submission" date="2017-02" db="EMBL/GenBank/DDBJ databases">
        <title>Fungal Comparative Genomics of Melanconis species and Ophiognomonia clavigignenti-juglandacearum at Different Phylogenetic Distances.</title>
        <authorList>
            <person name="Demers J.E."/>
            <person name="Castlebury L.A."/>
        </authorList>
    </citation>
    <scope>NUCLEOTIDE SEQUENCE</scope>
    <source>
        <strain evidence="1">ATCC36624</strain>
    </source>
</reference>
<evidence type="ECO:0000313" key="1">
    <source>
        <dbReference type="EMBL" id="ATI20554.1"/>
    </source>
</evidence>
<gene>
    <name evidence="1" type="primary">orf112</name>
</gene>
<accession>A0A291LJ42</accession>
<dbReference type="EMBL" id="KY575058">
    <property type="protein sequence ID" value="ATI20554.1"/>
    <property type="molecule type" value="Genomic_DNA"/>
</dbReference>
<sequence length="112" mass="13018">MLWKYRYILLRIHLLNRSHHRVSGLLSSTWLRLLILVADREGGGQSYPPKTFEFCSPVYIIIGNIHCESRRLHRKYSVNSGISGIFQLRVRLSFLSFSVEYVIESSPNPLRG</sequence>
<proteinExistence type="predicted"/>
<name>A0A291LJ42_9PEZI</name>